<dbReference type="InterPro" id="IPR031705">
    <property type="entry name" value="Glyco_hydro_36_C"/>
</dbReference>
<dbReference type="EMBL" id="DWWI01000091">
    <property type="protein sequence ID" value="HJC42899.1"/>
    <property type="molecule type" value="Genomic_DNA"/>
</dbReference>
<keyword evidence="4 5" id="KW-0326">Glycosidase</keyword>
<dbReference type="AlphaFoldDB" id="A0A9D2T292"/>
<reference evidence="10" key="1">
    <citation type="journal article" date="2021" name="PeerJ">
        <title>Extensive microbial diversity within the chicken gut microbiome revealed by metagenomics and culture.</title>
        <authorList>
            <person name="Gilroy R."/>
            <person name="Ravi A."/>
            <person name="Getino M."/>
            <person name="Pursley I."/>
            <person name="Horton D.L."/>
            <person name="Alikhan N.F."/>
            <person name="Baker D."/>
            <person name="Gharbi K."/>
            <person name="Hall N."/>
            <person name="Watson M."/>
            <person name="Adriaenssens E.M."/>
            <person name="Foster-Nyarko E."/>
            <person name="Jarju S."/>
            <person name="Secka A."/>
            <person name="Antonio M."/>
            <person name="Oren A."/>
            <person name="Chaudhuri R.R."/>
            <person name="La Ragione R."/>
            <person name="Hildebrand F."/>
            <person name="Pallen M.J."/>
        </authorList>
    </citation>
    <scope>NUCLEOTIDE SEQUENCE</scope>
    <source>
        <strain evidence="10">CHK165-2605</strain>
    </source>
</reference>
<feature type="active site" description="Nucleophile" evidence="6">
    <location>
        <position position="479"/>
    </location>
</feature>
<evidence type="ECO:0000313" key="10">
    <source>
        <dbReference type="EMBL" id="HJC42899.1"/>
    </source>
</evidence>
<organism evidence="10 11">
    <name type="scientific">Candidatus Mediterraneibacter gallistercoris</name>
    <dbReference type="NCBI Taxonomy" id="2838671"/>
    <lineage>
        <taxon>Bacteria</taxon>
        <taxon>Bacillati</taxon>
        <taxon>Bacillota</taxon>
        <taxon>Clostridia</taxon>
        <taxon>Lachnospirales</taxon>
        <taxon>Lachnospiraceae</taxon>
        <taxon>Mediterraneibacter</taxon>
    </lineage>
</organism>
<evidence type="ECO:0000256" key="4">
    <source>
        <dbReference type="ARBA" id="ARBA00023295"/>
    </source>
</evidence>
<protein>
    <recommendedName>
        <fullName evidence="2 5">Alpha-galactosidase</fullName>
        <ecNumber evidence="2 5">3.2.1.22</ecNumber>
    </recommendedName>
</protein>
<sequence>MNISVNATTHTFHLYNNEISYIMTVLPNGQMGQLYFGRKVHERDDYSYLIEVRSRPMTACVFDTDKCFSMEHLKQEYAVFGSTDYRSPATELLQNNGSRISEFVFQDYRIENGKPSLEGLPATYTESENEARTLVIGLADPLTQIRLELLYTIFEKGGIITRSARFINNGKEDVHLTTAMSLCMDLPDSDYDWIQFSGAWARERYPKTRHLEQGIQSVGSMRGNSSHNHNPFVILKRPTADEFQGEAIGFSLIYSGNFLAQAEVDAYNTTRFLMGIHPAGFDWKLSAGTSFQTPEAVMIYTDQGLNRLSQTFHRLYQKRLARGYWRDRERPILLNNWEATYFDFTEEKLLQIAGKAKECGVELFVLDDGWFGQRNTEHAGLGDWIANTDKLPSGIAGLSEKIEKMGMMFGLWFEPEMVNKDSDLYREHPDWILQTPGRKPSHGRFQYVLDFSRKEVVDRIYEMMSKLLSEAKISYVKWDMNRSITECYSASLPADRQGEVYHRYILGVYDLYERLTSRFPHVLFESCASGGGRFDPGLLYYAPQGWTSDDTDAVERLKIQYGTSYCYPVSCMGSHVSVTPNHQLNRCTPLSTRANVAYFGTFGYELDLNKLTEEEQREVKEQIRFMKQYRRLIQFGTFYRLQSPFENNVAGWMVVSDDKKEAIAGRYKILNGANQPFERMYLKGLNSDTEYRINGDETHYGDELMNCGLVTTDASAGETAPGEKMSRDFDSQLYIIEACNK</sequence>
<dbReference type="Pfam" id="PF16875">
    <property type="entry name" value="Glyco_hydro_36N"/>
    <property type="match status" value="1"/>
</dbReference>
<dbReference type="Pfam" id="PF16874">
    <property type="entry name" value="Glyco_hydro_36C"/>
    <property type="match status" value="1"/>
</dbReference>
<feature type="binding site" evidence="7">
    <location>
        <position position="527"/>
    </location>
    <ligand>
        <name>substrate</name>
    </ligand>
</feature>
<dbReference type="InterPro" id="IPR031704">
    <property type="entry name" value="Glyco_hydro_36_N"/>
</dbReference>
<reference evidence="10" key="2">
    <citation type="submission" date="2021-04" db="EMBL/GenBank/DDBJ databases">
        <authorList>
            <person name="Gilroy R."/>
        </authorList>
    </citation>
    <scope>NUCLEOTIDE SEQUENCE</scope>
    <source>
        <strain evidence="10">CHK165-2605</strain>
    </source>
</reference>
<feature type="binding site" evidence="7">
    <location>
        <begin position="367"/>
        <end position="368"/>
    </location>
    <ligand>
        <name>substrate</name>
    </ligand>
</feature>
<keyword evidence="3 5" id="KW-0378">Hydrolase</keyword>
<feature type="domain" description="Glycosyl hydrolase family 36 N-terminal" evidence="9">
    <location>
        <begin position="29"/>
        <end position="285"/>
    </location>
</feature>
<dbReference type="GO" id="GO:0004557">
    <property type="term" value="F:alpha-galactosidase activity"/>
    <property type="evidence" value="ECO:0007669"/>
    <property type="project" value="UniProtKB-UniRule"/>
</dbReference>
<proteinExistence type="inferred from homology"/>
<comment type="caution">
    <text evidence="10">The sequence shown here is derived from an EMBL/GenBank/DDBJ whole genome shotgun (WGS) entry which is preliminary data.</text>
</comment>
<dbReference type="Gene3D" id="2.70.98.60">
    <property type="entry name" value="alpha-galactosidase from lactobacil brevis"/>
    <property type="match status" value="1"/>
</dbReference>
<dbReference type="InterPro" id="IPR017853">
    <property type="entry name" value="GH"/>
</dbReference>
<dbReference type="GO" id="GO:0016052">
    <property type="term" value="P:carbohydrate catabolic process"/>
    <property type="evidence" value="ECO:0007669"/>
    <property type="project" value="InterPro"/>
</dbReference>
<evidence type="ECO:0000256" key="3">
    <source>
        <dbReference type="ARBA" id="ARBA00022801"/>
    </source>
</evidence>
<dbReference type="Proteomes" id="UP000823895">
    <property type="component" value="Unassembled WGS sequence"/>
</dbReference>
<dbReference type="InterPro" id="IPR038417">
    <property type="entry name" value="Alpga-gal_N_sf"/>
</dbReference>
<dbReference type="PRINTS" id="PR00743">
    <property type="entry name" value="GLHYDRLASE36"/>
</dbReference>
<gene>
    <name evidence="10" type="ORF">H9756_04340</name>
</gene>
<comment type="catalytic activity">
    <reaction evidence="1 5">
        <text>Hydrolysis of terminal, non-reducing alpha-D-galactose residues in alpha-D-galactosides, including galactose oligosaccharides, galactomannans and galactolipids.</text>
        <dbReference type="EC" id="3.2.1.22"/>
    </reaction>
</comment>
<dbReference type="PANTHER" id="PTHR43053:SF3">
    <property type="entry name" value="ALPHA-GALACTOSIDASE C-RELATED"/>
    <property type="match status" value="1"/>
</dbReference>
<dbReference type="Gene3D" id="3.20.20.70">
    <property type="entry name" value="Aldolase class I"/>
    <property type="match status" value="1"/>
</dbReference>
<dbReference type="SUPFAM" id="SSF51445">
    <property type="entry name" value="(Trans)glycosidases"/>
    <property type="match status" value="1"/>
</dbReference>
<evidence type="ECO:0000256" key="1">
    <source>
        <dbReference type="ARBA" id="ARBA00001255"/>
    </source>
</evidence>
<evidence type="ECO:0000259" key="9">
    <source>
        <dbReference type="Pfam" id="PF16875"/>
    </source>
</evidence>
<evidence type="ECO:0000256" key="6">
    <source>
        <dbReference type="PIRSR" id="PIRSR005536-1"/>
    </source>
</evidence>
<feature type="binding site" evidence="7">
    <location>
        <position position="200"/>
    </location>
    <ligand>
        <name>substrate</name>
    </ligand>
</feature>
<accession>A0A9D2T292</accession>
<feature type="active site" description="Proton donor" evidence="6">
    <location>
        <position position="549"/>
    </location>
</feature>
<dbReference type="PIRSF" id="PIRSF005536">
    <property type="entry name" value="Agal"/>
    <property type="match status" value="1"/>
</dbReference>
<feature type="binding site" evidence="7">
    <location>
        <begin position="477"/>
        <end position="481"/>
    </location>
    <ligand>
        <name>substrate</name>
    </ligand>
</feature>
<evidence type="ECO:0000313" key="11">
    <source>
        <dbReference type="Proteomes" id="UP000823895"/>
    </source>
</evidence>
<dbReference type="InterPro" id="IPR050985">
    <property type="entry name" value="Alpha-glycosidase_related"/>
</dbReference>
<dbReference type="InterPro" id="IPR000111">
    <property type="entry name" value="Glyco_hydro_27/36_CS"/>
</dbReference>
<dbReference type="InterPro" id="IPR002252">
    <property type="entry name" value="Glyco_hydro_36"/>
</dbReference>
<evidence type="ECO:0000256" key="2">
    <source>
        <dbReference type="ARBA" id="ARBA00012755"/>
    </source>
</evidence>
<evidence type="ECO:0000256" key="7">
    <source>
        <dbReference type="PIRSR" id="PIRSR005536-2"/>
    </source>
</evidence>
<dbReference type="Pfam" id="PF02065">
    <property type="entry name" value="Melibiase"/>
    <property type="match status" value="1"/>
</dbReference>
<name>A0A9D2T292_9FIRM</name>
<dbReference type="PANTHER" id="PTHR43053">
    <property type="entry name" value="GLYCOSIDASE FAMILY 31"/>
    <property type="match status" value="1"/>
</dbReference>
<feature type="domain" description="Glycosyl hydrolase family 36 C-terminal" evidence="8">
    <location>
        <begin position="650"/>
        <end position="736"/>
    </location>
</feature>
<dbReference type="PROSITE" id="PS00512">
    <property type="entry name" value="ALPHA_GALACTOSIDASE"/>
    <property type="match status" value="1"/>
</dbReference>
<evidence type="ECO:0000259" key="8">
    <source>
        <dbReference type="Pfam" id="PF16874"/>
    </source>
</evidence>
<dbReference type="FunFam" id="3.20.20.70:FF:000118">
    <property type="entry name" value="Alpha-galactosidase"/>
    <property type="match status" value="1"/>
</dbReference>
<evidence type="ECO:0000256" key="5">
    <source>
        <dbReference type="PIRNR" id="PIRNR005536"/>
    </source>
</evidence>
<dbReference type="CDD" id="cd14791">
    <property type="entry name" value="GH36"/>
    <property type="match status" value="1"/>
</dbReference>
<dbReference type="Gene3D" id="2.60.40.1180">
    <property type="entry name" value="Golgi alpha-mannosidase II"/>
    <property type="match status" value="1"/>
</dbReference>
<dbReference type="EC" id="3.2.1.22" evidence="2 5"/>
<dbReference type="InterPro" id="IPR013780">
    <property type="entry name" value="Glyco_hydro_b"/>
</dbReference>
<feature type="binding site" evidence="7">
    <location>
        <position position="444"/>
    </location>
    <ligand>
        <name>substrate</name>
    </ligand>
</feature>
<dbReference type="InterPro" id="IPR013785">
    <property type="entry name" value="Aldolase_TIM"/>
</dbReference>
<feature type="binding site" evidence="7">
    <location>
        <position position="549"/>
    </location>
    <ligand>
        <name>substrate</name>
    </ligand>
</feature>
<comment type="similarity">
    <text evidence="5">Belongs to the glycosyl hydrolase.</text>
</comment>